<dbReference type="CDD" id="cd00452">
    <property type="entry name" value="KDPG_aldolase"/>
    <property type="match status" value="1"/>
</dbReference>
<dbReference type="Pfam" id="PF01081">
    <property type="entry name" value="Aldolase"/>
    <property type="match status" value="1"/>
</dbReference>
<keyword evidence="5" id="KW-0119">Carbohydrate metabolism</keyword>
<dbReference type="PANTHER" id="PTHR30246">
    <property type="entry name" value="2-KETO-3-DEOXY-6-PHOSPHOGLUCONATE ALDOLASE"/>
    <property type="match status" value="1"/>
</dbReference>
<protein>
    <submittedName>
        <fullName evidence="6">Bifunctional 4-hydroxy-2-oxoglutarate aldolase/2-dehydro-3-deoxy-phosphogluconate aldolase</fullName>
    </submittedName>
</protein>
<evidence type="ECO:0000256" key="3">
    <source>
        <dbReference type="ARBA" id="ARBA00011233"/>
    </source>
</evidence>
<comment type="similarity">
    <text evidence="2">Belongs to the KHG/KDPG aldolase family.</text>
</comment>
<evidence type="ECO:0000313" key="6">
    <source>
        <dbReference type="EMBL" id="GAA1766227.1"/>
    </source>
</evidence>
<keyword evidence="7" id="KW-1185">Reference proteome</keyword>
<evidence type="ECO:0000256" key="2">
    <source>
        <dbReference type="ARBA" id="ARBA00006906"/>
    </source>
</evidence>
<dbReference type="SUPFAM" id="SSF51569">
    <property type="entry name" value="Aldolase"/>
    <property type="match status" value="1"/>
</dbReference>
<dbReference type="InterPro" id="IPR000887">
    <property type="entry name" value="Aldlse_KDPG_KHG"/>
</dbReference>
<sequence length="205" mass="21145">MTDVDGVLAIIRLRQHQPADEILDTLTAAGVSRAEVTLPTPGSLEAISRWSGRDGVQIGAGTVRTAAQARDAVAAGAQFLVTPIVSLSVLEEASRLSVPVVCGAASPTEIELAWTHGAAAVKVFPARALGGPAYVRAVREPLDDVPLIATGGVAVDNVTDYRGAGCIGVGVGSALVSEKIVAERNWADLGAAARVFVQAWSRESR</sequence>
<evidence type="ECO:0000313" key="7">
    <source>
        <dbReference type="Proteomes" id="UP001501204"/>
    </source>
</evidence>
<organism evidence="6 7">
    <name type="scientific">Kocuria aegyptia</name>
    <dbReference type="NCBI Taxonomy" id="330943"/>
    <lineage>
        <taxon>Bacteria</taxon>
        <taxon>Bacillati</taxon>
        <taxon>Actinomycetota</taxon>
        <taxon>Actinomycetes</taxon>
        <taxon>Micrococcales</taxon>
        <taxon>Micrococcaceae</taxon>
        <taxon>Kocuria</taxon>
    </lineage>
</organism>
<keyword evidence="4" id="KW-0456">Lyase</keyword>
<comment type="pathway">
    <text evidence="1">Carbohydrate acid metabolism.</text>
</comment>
<dbReference type="Gene3D" id="3.20.20.70">
    <property type="entry name" value="Aldolase class I"/>
    <property type="match status" value="1"/>
</dbReference>
<dbReference type="PANTHER" id="PTHR30246:SF1">
    <property type="entry name" value="2-DEHYDRO-3-DEOXY-6-PHOSPHOGALACTONATE ALDOLASE-RELATED"/>
    <property type="match status" value="1"/>
</dbReference>
<dbReference type="InterPro" id="IPR013785">
    <property type="entry name" value="Aldolase_TIM"/>
</dbReference>
<dbReference type="NCBIfam" id="TIGR01182">
    <property type="entry name" value="eda"/>
    <property type="match status" value="1"/>
</dbReference>
<dbReference type="EMBL" id="BAAAOA010000031">
    <property type="protein sequence ID" value="GAA1766227.1"/>
    <property type="molecule type" value="Genomic_DNA"/>
</dbReference>
<proteinExistence type="inferred from homology"/>
<evidence type="ECO:0000256" key="1">
    <source>
        <dbReference type="ARBA" id="ARBA00004761"/>
    </source>
</evidence>
<evidence type="ECO:0000256" key="5">
    <source>
        <dbReference type="ARBA" id="ARBA00023277"/>
    </source>
</evidence>
<evidence type="ECO:0000256" key="4">
    <source>
        <dbReference type="ARBA" id="ARBA00023239"/>
    </source>
</evidence>
<accession>A0ABP4WYS2</accession>
<reference evidence="7" key="1">
    <citation type="journal article" date="2019" name="Int. J. Syst. Evol. Microbiol.">
        <title>The Global Catalogue of Microorganisms (GCM) 10K type strain sequencing project: providing services to taxonomists for standard genome sequencing and annotation.</title>
        <authorList>
            <consortium name="The Broad Institute Genomics Platform"/>
            <consortium name="The Broad Institute Genome Sequencing Center for Infectious Disease"/>
            <person name="Wu L."/>
            <person name="Ma J."/>
        </authorList>
    </citation>
    <scope>NUCLEOTIDE SEQUENCE [LARGE SCALE GENOMIC DNA]</scope>
    <source>
        <strain evidence="7">JCM 14735</strain>
    </source>
</reference>
<name>A0ABP4WYS2_9MICC</name>
<gene>
    <name evidence="6" type="ORF">GCM10009767_26010</name>
</gene>
<comment type="caution">
    <text evidence="6">The sequence shown here is derived from an EMBL/GenBank/DDBJ whole genome shotgun (WGS) entry which is preliminary data.</text>
</comment>
<comment type="subunit">
    <text evidence="3">Homotrimer.</text>
</comment>
<dbReference type="RefSeq" id="WP_344123176.1">
    <property type="nucleotide sequence ID" value="NZ_BAAAOA010000031.1"/>
</dbReference>
<dbReference type="Proteomes" id="UP001501204">
    <property type="component" value="Unassembled WGS sequence"/>
</dbReference>